<keyword evidence="2" id="KW-1185">Reference proteome</keyword>
<reference evidence="2" key="1">
    <citation type="submission" date="2014-04" db="EMBL/GenBank/DDBJ databases">
        <title>Complete genome sequence of Escherichia coli phage ECBP5.</title>
        <authorList>
            <person name="Lee J.S."/>
            <person name="Jang H.B."/>
            <person name="Kim K.S."/>
            <person name="Kim T.H."/>
            <person name="Park S.B."/>
            <person name="Nho S.W."/>
            <person name="Yu J.E."/>
            <person name="Yu J.E."/>
            <person name="Im S.P."/>
            <person name="Kim S.W."/>
            <person name="Jung T.S."/>
        </authorList>
    </citation>
    <scope>NUCLEOTIDE SEQUENCE [LARGE SCALE GENOMIC DNA]</scope>
</reference>
<dbReference type="EMBL" id="KJ749827">
    <property type="protein sequence ID" value="AJR30354.1"/>
    <property type="molecule type" value="Genomic_DNA"/>
</dbReference>
<dbReference type="KEGG" id="vg:24620914"/>
<evidence type="ECO:0000313" key="1">
    <source>
        <dbReference type="EMBL" id="AJR30354.1"/>
    </source>
</evidence>
<protein>
    <submittedName>
        <fullName evidence="1">Uncharacterized protein</fullName>
    </submittedName>
</protein>
<gene>
    <name evidence="1" type="ORF">ECBP5_0011</name>
</gene>
<dbReference type="GeneID" id="24620914"/>
<sequence>MRGTGNVYPGHLRPDTYERFTVEAMFHQFMQESIGDKVEVVAVVEYRDGTVETVPLSAISFG</sequence>
<organism evidence="1 2">
    <name type="scientific">Escherichia phage ECBP5</name>
    <dbReference type="NCBI Taxonomy" id="1498172"/>
    <lineage>
        <taxon>Viruses</taxon>
        <taxon>Duplodnaviria</taxon>
        <taxon>Heunggongvirae</taxon>
        <taxon>Uroviricota</taxon>
        <taxon>Caudoviricetes</taxon>
        <taxon>Autographivirales</taxon>
        <taxon>Gajwadongvirus</taxon>
        <taxon>Gajwadongvirus ECBP5</taxon>
    </lineage>
</organism>
<accession>A0A0F6PKI9</accession>
<reference evidence="1 2" key="2">
    <citation type="journal article" date="2015" name="PLoS ONE">
        <title>Complete Genomic and Lysis-Cassette Characterization of the Novel Phage, KBNP1315, which Infects Avian Pathogenic Escherichia coli (APEC).</title>
        <authorList>
            <person name="Lee J.S."/>
            <person name="Jang H.B."/>
            <person name="Kim K.S."/>
            <person name="Kim T.H."/>
            <person name="Im S.P."/>
            <person name="Kim S.W."/>
            <person name="Lazarte J.M."/>
            <person name="Kim J.S."/>
            <person name="Jung T.S."/>
        </authorList>
    </citation>
    <scope>NUCLEOTIDE SEQUENCE [LARGE SCALE GENOMIC DNA]</scope>
</reference>
<evidence type="ECO:0000313" key="2">
    <source>
        <dbReference type="Proteomes" id="UP000033808"/>
    </source>
</evidence>
<dbReference type="Proteomes" id="UP000033808">
    <property type="component" value="Segment"/>
</dbReference>
<name>A0A0F6PKI9_9CAUD</name>
<dbReference type="RefSeq" id="YP_009146382.1">
    <property type="nucleotide sequence ID" value="NC_027330.1"/>
</dbReference>
<proteinExistence type="predicted"/>